<sequence>MLIYRELAIGVLFMTITINNKTINFELTTSTRLLLDIAYKKVGKSITFLCISPISKDTVVAALRAAKSVDAPIIFASSLNQVDVNGGYTGWTPKKFIEFVNQVSRSMDLNGMILFELDHGGPWLKDEHISRGFDYYGALESVKKSIESFIEAGFHILHIDTSIDKESSTGFADIDVAARRTVELIEYSEDVARYKNNRIIEYEIGSDRWSLNNVDLFKKFVSLVINMLKSKNIDTSKIVFAVADVGTRVKPGNRLNISLASRFVDVLKEYGAYLKIHSADYLENPSDLPKSSIGGANIGPMFAHIQYKTVKELIVSSEKDHLLKLFKERIDSNIISSDKLGKYFNNLEKIEEYKIGLASRYIWANNNVRNTIHSIGSELGIDIFSKCIEAIENSIKEYLIQLNLIGTVSLFRRYLK</sequence>
<evidence type="ECO:0008006" key="2">
    <source>
        <dbReference type="Google" id="ProtNLM"/>
    </source>
</evidence>
<gene>
    <name evidence="1" type="ORF">ENM84_05610</name>
</gene>
<dbReference type="InterPro" id="IPR013785">
    <property type="entry name" value="Aldolase_TIM"/>
</dbReference>
<protein>
    <recommendedName>
        <fullName evidence="2">Class II fructose-bisphosphate aldolase</fullName>
    </recommendedName>
</protein>
<dbReference type="EMBL" id="DRZI01000237">
    <property type="protein sequence ID" value="HHP82124.1"/>
    <property type="molecule type" value="Genomic_DNA"/>
</dbReference>
<organism evidence="1">
    <name type="scientific">Ignisphaera aggregans</name>
    <dbReference type="NCBI Taxonomy" id="334771"/>
    <lineage>
        <taxon>Archaea</taxon>
        <taxon>Thermoproteota</taxon>
        <taxon>Thermoprotei</taxon>
        <taxon>Desulfurococcales</taxon>
        <taxon>Desulfurococcaceae</taxon>
        <taxon>Ignisphaera</taxon>
    </lineage>
</organism>
<dbReference type="Pfam" id="PF08013">
    <property type="entry name" value="GatZ_KbaZ-like"/>
    <property type="match status" value="1"/>
</dbReference>
<dbReference type="SUPFAM" id="SSF51569">
    <property type="entry name" value="Aldolase"/>
    <property type="match status" value="1"/>
</dbReference>
<dbReference type="InterPro" id="IPR012062">
    <property type="entry name" value="GatZ/KbaZ-like"/>
</dbReference>
<dbReference type="Gene3D" id="3.20.20.70">
    <property type="entry name" value="Aldolase class I"/>
    <property type="match status" value="1"/>
</dbReference>
<proteinExistence type="predicted"/>
<name>A0A7C5XKK1_9CREN</name>
<dbReference type="AlphaFoldDB" id="A0A7C5XKK1"/>
<accession>A0A7C5XKK1</accession>
<reference evidence="1" key="1">
    <citation type="journal article" date="2020" name="mSystems">
        <title>Genome- and Community-Level Interaction Insights into Carbon Utilization and Element Cycling Functions of Hydrothermarchaeota in Hydrothermal Sediment.</title>
        <authorList>
            <person name="Zhou Z."/>
            <person name="Liu Y."/>
            <person name="Xu W."/>
            <person name="Pan J."/>
            <person name="Luo Z.H."/>
            <person name="Li M."/>
        </authorList>
    </citation>
    <scope>NUCLEOTIDE SEQUENCE [LARGE SCALE GENOMIC DNA]</scope>
    <source>
        <strain evidence="1">SpSt-1121</strain>
    </source>
</reference>
<dbReference type="GO" id="GO:0005975">
    <property type="term" value="P:carbohydrate metabolic process"/>
    <property type="evidence" value="ECO:0007669"/>
    <property type="project" value="InterPro"/>
</dbReference>
<evidence type="ECO:0000313" key="1">
    <source>
        <dbReference type="EMBL" id="HHP82124.1"/>
    </source>
</evidence>
<comment type="caution">
    <text evidence="1">The sequence shown here is derived from an EMBL/GenBank/DDBJ whole genome shotgun (WGS) entry which is preliminary data.</text>
</comment>